<sequence length="417" mass="45367">MQAPILPPRPEQVLAPLLASLPAATISPSPPTALLPILSPILRQRVQILSSTASEPWLPLLCYDSANATKLELVVKHEAFEPHPVSGEVELDWDSVQSRYKRIDEETLQCLISVPDIELGVKLIWCVNDEMGGGDGWRIGEVNVLDSGNKEPWGQDSISDAEQAFKTARTQNQSQSHAQSSNHLSAYNRTNGTNSLLTPEAEEEDDDDDYWAQYDNTPARTPAPKHSPAPQPMTGVLDGAGMEAPQSAEEEASYYAQYASVQPAMDNHDPDEAEQNGAIESSLGKDEITTELQQHLSSANSHPDLHDTSAAWSEGHPEDPAFYNRPAEAQNEVNGLAHPRPGSSTGSSGSDTVAKLEKTAAAHAVREQSEVGIKQHIGTSVKSLYRLARVAGIDRTEFERIVKTELECLGLMDEDDN</sequence>
<organism evidence="2 3">
    <name type="scientific">Oculimacula yallundae</name>
    <dbReference type="NCBI Taxonomy" id="86028"/>
    <lineage>
        <taxon>Eukaryota</taxon>
        <taxon>Fungi</taxon>
        <taxon>Dikarya</taxon>
        <taxon>Ascomycota</taxon>
        <taxon>Pezizomycotina</taxon>
        <taxon>Leotiomycetes</taxon>
        <taxon>Helotiales</taxon>
        <taxon>Ploettnerulaceae</taxon>
        <taxon>Oculimacula</taxon>
    </lineage>
</organism>
<gene>
    <name evidence="2" type="ORF">VTL71DRAFT_2587</name>
</gene>
<evidence type="ECO:0000256" key="1">
    <source>
        <dbReference type="SAM" id="MobiDB-lite"/>
    </source>
</evidence>
<feature type="compositionally biased region" description="Acidic residues" evidence="1">
    <location>
        <begin position="200"/>
        <end position="210"/>
    </location>
</feature>
<feature type="compositionally biased region" description="Polar residues" evidence="1">
    <location>
        <begin position="187"/>
        <end position="197"/>
    </location>
</feature>
<feature type="region of interest" description="Disordered" evidence="1">
    <location>
        <begin position="293"/>
        <end position="323"/>
    </location>
</feature>
<name>A0ABR4CAN3_9HELO</name>
<evidence type="ECO:0000313" key="2">
    <source>
        <dbReference type="EMBL" id="KAL2066516.1"/>
    </source>
</evidence>
<keyword evidence="3" id="KW-1185">Reference proteome</keyword>
<proteinExistence type="predicted"/>
<feature type="compositionally biased region" description="Low complexity" evidence="1">
    <location>
        <begin position="171"/>
        <end position="186"/>
    </location>
</feature>
<comment type="caution">
    <text evidence="2">The sequence shown here is derived from an EMBL/GenBank/DDBJ whole genome shotgun (WGS) entry which is preliminary data.</text>
</comment>
<feature type="region of interest" description="Disordered" evidence="1">
    <location>
        <begin position="333"/>
        <end position="352"/>
    </location>
</feature>
<evidence type="ECO:0000313" key="3">
    <source>
        <dbReference type="Proteomes" id="UP001595075"/>
    </source>
</evidence>
<dbReference type="Proteomes" id="UP001595075">
    <property type="component" value="Unassembled WGS sequence"/>
</dbReference>
<reference evidence="2 3" key="1">
    <citation type="journal article" date="2024" name="Commun. Biol.">
        <title>Comparative genomic analysis of thermophilic fungi reveals convergent evolutionary adaptations and gene losses.</title>
        <authorList>
            <person name="Steindorff A.S."/>
            <person name="Aguilar-Pontes M.V."/>
            <person name="Robinson A.J."/>
            <person name="Andreopoulos B."/>
            <person name="LaButti K."/>
            <person name="Kuo A."/>
            <person name="Mondo S."/>
            <person name="Riley R."/>
            <person name="Otillar R."/>
            <person name="Haridas S."/>
            <person name="Lipzen A."/>
            <person name="Grimwood J."/>
            <person name="Schmutz J."/>
            <person name="Clum A."/>
            <person name="Reid I.D."/>
            <person name="Moisan M.C."/>
            <person name="Butler G."/>
            <person name="Nguyen T.T.M."/>
            <person name="Dewar K."/>
            <person name="Conant G."/>
            <person name="Drula E."/>
            <person name="Henrissat B."/>
            <person name="Hansel C."/>
            <person name="Singer S."/>
            <person name="Hutchinson M.I."/>
            <person name="de Vries R.P."/>
            <person name="Natvig D.O."/>
            <person name="Powell A.J."/>
            <person name="Tsang A."/>
            <person name="Grigoriev I.V."/>
        </authorList>
    </citation>
    <scope>NUCLEOTIDE SEQUENCE [LARGE SCALE GENOMIC DNA]</scope>
    <source>
        <strain evidence="2 3">CBS 494.80</strain>
    </source>
</reference>
<protein>
    <submittedName>
        <fullName evidence="2">Uncharacterized protein</fullName>
    </submittedName>
</protein>
<feature type="region of interest" description="Disordered" evidence="1">
    <location>
        <begin position="166"/>
        <end position="253"/>
    </location>
</feature>
<dbReference type="EMBL" id="JAZHXI010000011">
    <property type="protein sequence ID" value="KAL2066516.1"/>
    <property type="molecule type" value="Genomic_DNA"/>
</dbReference>
<accession>A0ABR4CAN3</accession>